<dbReference type="SUPFAM" id="SSF75632">
    <property type="entry name" value="Cullin homology domain"/>
    <property type="match status" value="1"/>
</dbReference>
<proteinExistence type="inferred from homology"/>
<sequence length="734" mass="85021">MSSQKKRTFKIEAFKHRVEVDPKYAEKTWKVLEHAIHEIYNHNASGLSFEELYRNAYNMVLHKFGEKLYSGLVATMTWHLKEMSKSIESAQGGLFLEELNRQWADHNKALQMIRDILMYMDRTFVPSSHKTPVHELGLNLWRDNIIHSSKIQTRLVSTLLELIQKERTGEVINRGLMRNITKMLMDLGSLVYQENFEKPFLEVSANFYSCESQQFIESCDCGEYLNKAERRLNEEMERVSQYLDAKTEPKITHVVETEMIANHMQRLVYMESSGLVSMLVDDKYDDLSRMYSLFRRVPDGLSTIRDVMTSHLRETGKQLVTDPDKLRDPVDFVQRLLNEKDKHDRIITAAFNNDKTFQNALNSSFEYFINLNSRSPEFISLYVDDKLRKGLKGVSEEDVEIVLDKVMMLFRYLQEKDVFEKYYKQHLAKRLLSGKTVSDDAERSLIVKLKTECGYQFTSKLEGMFTDMKTSQDTMQGFYASQSASDGADGPSLAVQVLTTGSWPTQPIAPCNLPPEIMGVCERFRAFYLGTHTGRRLTWQTNMGTADLKATFAKNQKHELNVSTYQMCILMLFNSSDRLTYREIEQATDIPASDLKRCLQSLACVKGKNVLGKDPMGKDIAEDDAFAVNDKFSSKFFKVKIGTVAAQKESEPEKQETRQRVEEDRKPQIEAAIVRIMKSRRVLDHNNIVTEVTKQLQARFLPNPVVIKKRIESLIEREFLERDKVDRKLYRYLA</sequence>
<evidence type="ECO:0000259" key="7">
    <source>
        <dbReference type="PROSITE" id="PS50069"/>
    </source>
</evidence>
<dbReference type="Gene3D" id="3.30.230.130">
    <property type="entry name" value="Cullin, Chain C, Domain 2"/>
    <property type="match status" value="1"/>
</dbReference>
<keyword evidence="3" id="KW-0833">Ubl conjugation pathway</keyword>
<dbReference type="InterPro" id="IPR016158">
    <property type="entry name" value="Cullin_homology"/>
</dbReference>
<dbReference type="InterPro" id="IPR036388">
    <property type="entry name" value="WH-like_DNA-bd_sf"/>
</dbReference>
<evidence type="ECO:0000313" key="8">
    <source>
        <dbReference type="EMBL" id="KAK8949402.1"/>
    </source>
</evidence>
<dbReference type="PROSITE" id="PS50069">
    <property type="entry name" value="CULLIN_2"/>
    <property type="match status" value="1"/>
</dbReference>
<dbReference type="SUPFAM" id="SSF74788">
    <property type="entry name" value="Cullin repeat-like"/>
    <property type="match status" value="1"/>
</dbReference>
<dbReference type="Gene3D" id="1.20.1310.10">
    <property type="entry name" value="Cullin Repeats"/>
    <property type="match status" value="4"/>
</dbReference>
<dbReference type="PANTHER" id="PTHR11932">
    <property type="entry name" value="CULLIN"/>
    <property type="match status" value="1"/>
</dbReference>
<comment type="caution">
    <text evidence="8">The sequence shown here is derived from an EMBL/GenBank/DDBJ whole genome shotgun (WGS) entry which is preliminary data.</text>
</comment>
<dbReference type="InterPro" id="IPR001373">
    <property type="entry name" value="Cullin_N"/>
</dbReference>
<dbReference type="InterPro" id="IPR045093">
    <property type="entry name" value="Cullin"/>
</dbReference>
<dbReference type="FunFam" id="1.20.1310.10:FF:000002">
    <property type="entry name" value="cullin-3 isoform X1"/>
    <property type="match status" value="1"/>
</dbReference>
<dbReference type="FunFam" id="3.30.230.130:FF:000007">
    <property type="entry name" value="Cullin-3A like"/>
    <property type="match status" value="1"/>
</dbReference>
<organism evidence="8 9">
    <name type="scientific">Platanthera zijinensis</name>
    <dbReference type="NCBI Taxonomy" id="2320716"/>
    <lineage>
        <taxon>Eukaryota</taxon>
        <taxon>Viridiplantae</taxon>
        <taxon>Streptophyta</taxon>
        <taxon>Embryophyta</taxon>
        <taxon>Tracheophyta</taxon>
        <taxon>Spermatophyta</taxon>
        <taxon>Magnoliopsida</taxon>
        <taxon>Liliopsida</taxon>
        <taxon>Asparagales</taxon>
        <taxon>Orchidaceae</taxon>
        <taxon>Orchidoideae</taxon>
        <taxon>Orchideae</taxon>
        <taxon>Orchidinae</taxon>
        <taxon>Platanthera</taxon>
    </lineage>
</organism>
<dbReference type="InterPro" id="IPR019559">
    <property type="entry name" value="Cullin_neddylation_domain"/>
</dbReference>
<evidence type="ECO:0000256" key="2">
    <source>
        <dbReference type="ARBA" id="ARBA00022499"/>
    </source>
</evidence>
<dbReference type="SUPFAM" id="SSF46785">
    <property type="entry name" value="Winged helix' DNA-binding domain"/>
    <property type="match status" value="1"/>
</dbReference>
<evidence type="ECO:0000256" key="3">
    <source>
        <dbReference type="ARBA" id="ARBA00022786"/>
    </source>
</evidence>
<evidence type="ECO:0000256" key="1">
    <source>
        <dbReference type="ARBA" id="ARBA00006019"/>
    </source>
</evidence>
<evidence type="ECO:0000313" key="9">
    <source>
        <dbReference type="Proteomes" id="UP001418222"/>
    </source>
</evidence>
<evidence type="ECO:0000256" key="5">
    <source>
        <dbReference type="PROSITE-ProRule" id="PRU00330"/>
    </source>
</evidence>
<dbReference type="FunFam" id="1.20.1310.10:FF:000005">
    <property type="entry name" value="Cullin 3"/>
    <property type="match status" value="1"/>
</dbReference>
<evidence type="ECO:0000256" key="6">
    <source>
        <dbReference type="RuleBase" id="RU003829"/>
    </source>
</evidence>
<name>A0AAP0BTK7_9ASPA</name>
<dbReference type="Proteomes" id="UP001418222">
    <property type="component" value="Unassembled WGS sequence"/>
</dbReference>
<keyword evidence="2" id="KW-1017">Isopeptide bond</keyword>
<evidence type="ECO:0000256" key="4">
    <source>
        <dbReference type="ARBA" id="ARBA00022843"/>
    </source>
</evidence>
<dbReference type="FunFam" id="1.20.1310.10:FF:000006">
    <property type="entry name" value="Cullin 3"/>
    <property type="match status" value="1"/>
</dbReference>
<feature type="domain" description="Cullin family profile" evidence="7">
    <location>
        <begin position="374"/>
        <end position="603"/>
    </location>
</feature>
<dbReference type="FunFam" id="1.20.1310.10:FF:000001">
    <property type="entry name" value="Cullin 3"/>
    <property type="match status" value="1"/>
</dbReference>
<comment type="similarity">
    <text evidence="1 5 6">Belongs to the cullin family.</text>
</comment>
<dbReference type="GO" id="GO:0031625">
    <property type="term" value="F:ubiquitin protein ligase binding"/>
    <property type="evidence" value="ECO:0007669"/>
    <property type="project" value="InterPro"/>
</dbReference>
<dbReference type="Pfam" id="PF10557">
    <property type="entry name" value="Cullin_Nedd8"/>
    <property type="match status" value="1"/>
</dbReference>
<keyword evidence="9" id="KW-1185">Reference proteome</keyword>
<dbReference type="InterPro" id="IPR059120">
    <property type="entry name" value="Cullin-like_AB"/>
</dbReference>
<dbReference type="EMBL" id="JBBWWQ010000004">
    <property type="protein sequence ID" value="KAK8949402.1"/>
    <property type="molecule type" value="Genomic_DNA"/>
</dbReference>
<dbReference type="Pfam" id="PF00888">
    <property type="entry name" value="Cullin"/>
    <property type="match status" value="1"/>
</dbReference>
<dbReference type="Gene3D" id="1.10.10.10">
    <property type="entry name" value="Winged helix-like DNA-binding domain superfamily/Winged helix DNA-binding domain"/>
    <property type="match status" value="1"/>
</dbReference>
<keyword evidence="4" id="KW-0832">Ubl conjugation</keyword>
<dbReference type="InterPro" id="IPR036390">
    <property type="entry name" value="WH_DNA-bd_sf"/>
</dbReference>
<dbReference type="InterPro" id="IPR036317">
    <property type="entry name" value="Cullin_homology_sf"/>
</dbReference>
<protein>
    <submittedName>
        <fullName evidence="8">Cullin-3A</fullName>
    </submittedName>
</protein>
<dbReference type="InterPro" id="IPR016159">
    <property type="entry name" value="Cullin_repeat-like_dom_sf"/>
</dbReference>
<dbReference type="SMART" id="SM00884">
    <property type="entry name" value="Cullin_Nedd8"/>
    <property type="match status" value="1"/>
</dbReference>
<dbReference type="Pfam" id="PF26557">
    <property type="entry name" value="Cullin_AB"/>
    <property type="match status" value="1"/>
</dbReference>
<reference evidence="8 9" key="1">
    <citation type="journal article" date="2022" name="Nat. Plants">
        <title>Genomes of leafy and leafless Platanthera orchids illuminate the evolution of mycoheterotrophy.</title>
        <authorList>
            <person name="Li M.H."/>
            <person name="Liu K.W."/>
            <person name="Li Z."/>
            <person name="Lu H.C."/>
            <person name="Ye Q.L."/>
            <person name="Zhang D."/>
            <person name="Wang J.Y."/>
            <person name="Li Y.F."/>
            <person name="Zhong Z.M."/>
            <person name="Liu X."/>
            <person name="Yu X."/>
            <person name="Liu D.K."/>
            <person name="Tu X.D."/>
            <person name="Liu B."/>
            <person name="Hao Y."/>
            <person name="Liao X.Y."/>
            <person name="Jiang Y.T."/>
            <person name="Sun W.H."/>
            <person name="Chen J."/>
            <person name="Chen Y.Q."/>
            <person name="Ai Y."/>
            <person name="Zhai J.W."/>
            <person name="Wu S.S."/>
            <person name="Zhou Z."/>
            <person name="Hsiao Y.Y."/>
            <person name="Wu W.L."/>
            <person name="Chen Y.Y."/>
            <person name="Lin Y.F."/>
            <person name="Hsu J.L."/>
            <person name="Li C.Y."/>
            <person name="Wang Z.W."/>
            <person name="Zhao X."/>
            <person name="Zhong W.Y."/>
            <person name="Ma X.K."/>
            <person name="Ma L."/>
            <person name="Huang J."/>
            <person name="Chen G.Z."/>
            <person name="Huang M.Z."/>
            <person name="Huang L."/>
            <person name="Peng D.H."/>
            <person name="Luo Y.B."/>
            <person name="Zou S.Q."/>
            <person name="Chen S.P."/>
            <person name="Lan S."/>
            <person name="Tsai W.C."/>
            <person name="Van de Peer Y."/>
            <person name="Liu Z.J."/>
        </authorList>
    </citation>
    <scope>NUCLEOTIDE SEQUENCE [LARGE SCALE GENOMIC DNA]</scope>
    <source>
        <strain evidence="8">Lor287</strain>
    </source>
</reference>
<dbReference type="AlphaFoldDB" id="A0AAP0BTK7"/>
<gene>
    <name evidence="8" type="primary">CUL3A</name>
    <name evidence="8" type="ORF">KSP39_PZI006180</name>
</gene>
<dbReference type="SMART" id="SM00182">
    <property type="entry name" value="CULLIN"/>
    <property type="match status" value="1"/>
</dbReference>
<accession>A0AAP0BTK7</accession>
<dbReference type="FunFam" id="1.10.10.10:FF:000183">
    <property type="entry name" value="Cullin 3"/>
    <property type="match status" value="1"/>
</dbReference>
<dbReference type="GO" id="GO:0006511">
    <property type="term" value="P:ubiquitin-dependent protein catabolic process"/>
    <property type="evidence" value="ECO:0007669"/>
    <property type="project" value="InterPro"/>
</dbReference>